<dbReference type="EMBL" id="JABWDJ010000002">
    <property type="protein sequence ID" value="NVB72063.1"/>
    <property type="molecule type" value="Genomic_DNA"/>
</dbReference>
<proteinExistence type="predicted"/>
<dbReference type="InterPro" id="IPR021823">
    <property type="entry name" value="DUF3408"/>
</dbReference>
<evidence type="ECO:0000313" key="1">
    <source>
        <dbReference type="EMBL" id="NVB72063.1"/>
    </source>
</evidence>
<dbReference type="AlphaFoldDB" id="A0A7Y6PA28"/>
<evidence type="ECO:0000313" key="2">
    <source>
        <dbReference type="Proteomes" id="UP000524321"/>
    </source>
</evidence>
<accession>A0A7Y6PA28</accession>
<reference evidence="1 2" key="2">
    <citation type="submission" date="2020-07" db="EMBL/GenBank/DDBJ databases">
        <title>Bacterial metabolism rescues the inhibition of intestinal drug absorption by food and drug additives.</title>
        <authorList>
            <person name="Zou L."/>
            <person name="Spanogiannopoulos P."/>
            <person name="Chien H.-C."/>
            <person name="Pieper L.M."/>
            <person name="Cai W."/>
            <person name="Khuri N."/>
            <person name="Pottel J."/>
            <person name="Vora B."/>
            <person name="Ni Z."/>
            <person name="Tsakalozou E."/>
            <person name="Zhang W."/>
            <person name="Shoichet B.K."/>
            <person name="Giacomini K.M."/>
            <person name="Turnbaugh P.J."/>
        </authorList>
    </citation>
    <scope>NUCLEOTIDE SEQUENCE [LARGE SCALE GENOMIC DNA]</scope>
    <source>
        <strain evidence="1 2">B33</strain>
    </source>
</reference>
<organism evidence="1 2">
    <name type="scientific">Phocaeicola vulgatus</name>
    <name type="common">Bacteroides vulgatus</name>
    <dbReference type="NCBI Taxonomy" id="821"/>
    <lineage>
        <taxon>Bacteria</taxon>
        <taxon>Pseudomonadati</taxon>
        <taxon>Bacteroidota</taxon>
        <taxon>Bacteroidia</taxon>
        <taxon>Bacteroidales</taxon>
        <taxon>Bacteroidaceae</taxon>
        <taxon>Phocaeicola</taxon>
    </lineage>
</organism>
<dbReference type="Proteomes" id="UP000524321">
    <property type="component" value="Unassembled WGS sequence"/>
</dbReference>
<reference evidence="1 2" key="1">
    <citation type="submission" date="2020-04" db="EMBL/GenBank/DDBJ databases">
        <authorList>
            <person name="Pieper L."/>
        </authorList>
    </citation>
    <scope>NUCLEOTIDE SEQUENCE [LARGE SCALE GENOMIC DNA]</scope>
    <source>
        <strain evidence="1 2">B33</strain>
    </source>
</reference>
<name>A0A7Y6PA28_PHOVU</name>
<protein>
    <submittedName>
        <fullName evidence="1">DUF3408 domain-containing protein</fullName>
    </submittedName>
</protein>
<dbReference type="RefSeq" id="WP_176350295.1">
    <property type="nucleotide sequence ID" value="NZ_JABWDJ010000002.1"/>
</dbReference>
<sequence>MKTKKKQRNQSQQDCGGMFAQVQTSVEFKSSITVNSVCSAQDYRRLFIREPEVKARAGKMAYVRPEFHDRIMRITRVIGHDRLSLSAYIDHVLAHHFKQCEEAIKSEYAKNYDSVF</sequence>
<comment type="caution">
    <text evidence="1">The sequence shown here is derived from an EMBL/GenBank/DDBJ whole genome shotgun (WGS) entry which is preliminary data.</text>
</comment>
<dbReference type="Pfam" id="PF11888">
    <property type="entry name" value="DUF3408"/>
    <property type="match status" value="1"/>
</dbReference>
<gene>
    <name evidence="1" type="ORF">HUV05_00790</name>
</gene>